<name>A0A6J4NQ57_9ACTN</name>
<gene>
    <name evidence="2" type="ORF">AVDCRST_MAG55-309</name>
</gene>
<reference evidence="2" key="1">
    <citation type="submission" date="2020-02" db="EMBL/GenBank/DDBJ databases">
        <authorList>
            <person name="Meier V. D."/>
        </authorList>
    </citation>
    <scope>NUCLEOTIDE SEQUENCE</scope>
    <source>
        <strain evidence="2">AVDCRST_MAG55</strain>
    </source>
</reference>
<feature type="compositionally biased region" description="Basic and acidic residues" evidence="1">
    <location>
        <begin position="24"/>
        <end position="33"/>
    </location>
</feature>
<accession>A0A6J4NQ57</accession>
<sequence>VRSVLRKRTGGAQRAGFSRWAGKGHQDRHDEGRARRHVVLGGRHRGAPDIPRRRGQIV</sequence>
<protein>
    <submittedName>
        <fullName evidence="2">Uncharacterized protein</fullName>
    </submittedName>
</protein>
<feature type="compositionally biased region" description="Basic residues" evidence="1">
    <location>
        <begin position="34"/>
        <end position="45"/>
    </location>
</feature>
<organism evidence="2">
    <name type="scientific">uncultured Rubrobacteraceae bacterium</name>
    <dbReference type="NCBI Taxonomy" id="349277"/>
    <lineage>
        <taxon>Bacteria</taxon>
        <taxon>Bacillati</taxon>
        <taxon>Actinomycetota</taxon>
        <taxon>Rubrobacteria</taxon>
        <taxon>Rubrobacterales</taxon>
        <taxon>Rubrobacteraceae</taxon>
        <taxon>environmental samples</taxon>
    </lineage>
</organism>
<feature type="non-terminal residue" evidence="2">
    <location>
        <position position="1"/>
    </location>
</feature>
<feature type="non-terminal residue" evidence="2">
    <location>
        <position position="58"/>
    </location>
</feature>
<dbReference type="EMBL" id="CADCUZ010000014">
    <property type="protein sequence ID" value="CAA9394999.1"/>
    <property type="molecule type" value="Genomic_DNA"/>
</dbReference>
<proteinExistence type="predicted"/>
<evidence type="ECO:0000313" key="2">
    <source>
        <dbReference type="EMBL" id="CAA9394999.1"/>
    </source>
</evidence>
<feature type="region of interest" description="Disordered" evidence="1">
    <location>
        <begin position="1"/>
        <end position="58"/>
    </location>
</feature>
<dbReference type="AlphaFoldDB" id="A0A6J4NQ57"/>
<evidence type="ECO:0000256" key="1">
    <source>
        <dbReference type="SAM" id="MobiDB-lite"/>
    </source>
</evidence>